<feature type="domain" description="HTH lysR-type" evidence="5">
    <location>
        <begin position="5"/>
        <end position="62"/>
    </location>
</feature>
<dbReference type="InterPro" id="IPR005119">
    <property type="entry name" value="LysR_subst-bd"/>
</dbReference>
<gene>
    <name evidence="6" type="ORF">C1N32_20500</name>
</gene>
<dbReference type="InterPro" id="IPR036390">
    <property type="entry name" value="WH_DNA-bd_sf"/>
</dbReference>
<keyword evidence="2" id="KW-0805">Transcription regulation</keyword>
<evidence type="ECO:0000313" key="7">
    <source>
        <dbReference type="Proteomes" id="UP000236449"/>
    </source>
</evidence>
<accession>A0A2J8HSV3</accession>
<sequence>MPNNLDYNLLQTFVLLYKHRNLKLVGRSLGVTESAVSKHLSKLREQLDDPLFVRDSQGLEPTAFTEEVVPSIIDGINTIQSALAKNTIDCANYDGEITIAIIPVMHIQFGAQLLMELKATFPLASISLLTYDNHTTQDIANGNVDLGVNYFNPTLNKSMYQGRIKTLRHGVILPSRMADLSDEEVLDLPFVGMAARGRHDIKILLQEITALAGHDLNVYAYVDNFICMLDAIDEIGGFSMSQLFDVTDDRFCFRVLPEVYQKIDNYSLVAVMKASNRSNPLHMLLSDIVKKKIEQFSVP</sequence>
<dbReference type="PROSITE" id="PS50931">
    <property type="entry name" value="HTH_LYSR"/>
    <property type="match status" value="1"/>
</dbReference>
<keyword evidence="3" id="KW-0238">DNA-binding</keyword>
<dbReference type="Proteomes" id="UP000236449">
    <property type="component" value="Unassembled WGS sequence"/>
</dbReference>
<dbReference type="GO" id="GO:0003700">
    <property type="term" value="F:DNA-binding transcription factor activity"/>
    <property type="evidence" value="ECO:0007669"/>
    <property type="project" value="InterPro"/>
</dbReference>
<comment type="caution">
    <text evidence="6">The sequence shown here is derived from an EMBL/GenBank/DDBJ whole genome shotgun (WGS) entry which is preliminary data.</text>
</comment>
<dbReference type="Pfam" id="PF03466">
    <property type="entry name" value="LysR_substrate"/>
    <property type="match status" value="1"/>
</dbReference>
<dbReference type="OrthoDB" id="6402859at2"/>
<dbReference type="PANTHER" id="PTHR30118">
    <property type="entry name" value="HTH-TYPE TRANSCRIPTIONAL REGULATOR LEUO-RELATED"/>
    <property type="match status" value="1"/>
</dbReference>
<dbReference type="Pfam" id="PF00126">
    <property type="entry name" value="HTH_1"/>
    <property type="match status" value="1"/>
</dbReference>
<dbReference type="EMBL" id="POSK01000022">
    <property type="protein sequence ID" value="PNI01363.1"/>
    <property type="molecule type" value="Genomic_DNA"/>
</dbReference>
<organism evidence="6 7">
    <name type="scientific">Vibrio diazotrophicus</name>
    <dbReference type="NCBI Taxonomy" id="685"/>
    <lineage>
        <taxon>Bacteria</taxon>
        <taxon>Pseudomonadati</taxon>
        <taxon>Pseudomonadota</taxon>
        <taxon>Gammaproteobacteria</taxon>
        <taxon>Vibrionales</taxon>
        <taxon>Vibrionaceae</taxon>
        <taxon>Vibrio</taxon>
    </lineage>
</organism>
<dbReference type="InterPro" id="IPR050389">
    <property type="entry name" value="LysR-type_TF"/>
</dbReference>
<evidence type="ECO:0000313" key="6">
    <source>
        <dbReference type="EMBL" id="PNI01363.1"/>
    </source>
</evidence>
<dbReference type="PANTHER" id="PTHR30118:SF11">
    <property type="entry name" value="HTH-TYPE TRANSCRIPTIONAL REGULATOR YIDZ"/>
    <property type="match status" value="1"/>
</dbReference>
<dbReference type="Gene3D" id="1.10.10.10">
    <property type="entry name" value="Winged helix-like DNA-binding domain superfamily/Winged helix DNA-binding domain"/>
    <property type="match status" value="1"/>
</dbReference>
<reference evidence="6 7" key="1">
    <citation type="submission" date="2018-01" db="EMBL/GenBank/DDBJ databases">
        <title>Draft genome sequences of six Vibrio diazotrophicus strains isolated from deep-sea sediments of the Baltic Sea.</title>
        <authorList>
            <person name="Castillo D."/>
            <person name="Vandieken V."/>
            <person name="Chiang O."/>
            <person name="Middelboe M."/>
        </authorList>
    </citation>
    <scope>NUCLEOTIDE SEQUENCE [LARGE SCALE GENOMIC DNA]</scope>
    <source>
        <strain evidence="6 7">60.27F</strain>
    </source>
</reference>
<dbReference type="GO" id="GO:0003677">
    <property type="term" value="F:DNA binding"/>
    <property type="evidence" value="ECO:0007669"/>
    <property type="project" value="UniProtKB-KW"/>
</dbReference>
<dbReference type="AlphaFoldDB" id="A0A2J8HSV3"/>
<keyword evidence="4" id="KW-0804">Transcription</keyword>
<dbReference type="RefSeq" id="WP_102967260.1">
    <property type="nucleotide sequence ID" value="NZ_POSK01000022.1"/>
</dbReference>
<dbReference type="InterPro" id="IPR000847">
    <property type="entry name" value="LysR_HTH_N"/>
</dbReference>
<evidence type="ECO:0000259" key="5">
    <source>
        <dbReference type="PROSITE" id="PS50931"/>
    </source>
</evidence>
<evidence type="ECO:0000256" key="3">
    <source>
        <dbReference type="ARBA" id="ARBA00023125"/>
    </source>
</evidence>
<evidence type="ECO:0000256" key="2">
    <source>
        <dbReference type="ARBA" id="ARBA00023015"/>
    </source>
</evidence>
<evidence type="ECO:0000256" key="1">
    <source>
        <dbReference type="ARBA" id="ARBA00009437"/>
    </source>
</evidence>
<name>A0A2J8HSV3_VIBDI</name>
<evidence type="ECO:0000256" key="4">
    <source>
        <dbReference type="ARBA" id="ARBA00023163"/>
    </source>
</evidence>
<dbReference type="SUPFAM" id="SSF53850">
    <property type="entry name" value="Periplasmic binding protein-like II"/>
    <property type="match status" value="1"/>
</dbReference>
<proteinExistence type="inferred from homology"/>
<comment type="similarity">
    <text evidence="1">Belongs to the LysR transcriptional regulatory family.</text>
</comment>
<dbReference type="SUPFAM" id="SSF46785">
    <property type="entry name" value="Winged helix' DNA-binding domain"/>
    <property type="match status" value="1"/>
</dbReference>
<protein>
    <recommendedName>
        <fullName evidence="5">HTH lysR-type domain-containing protein</fullName>
    </recommendedName>
</protein>
<dbReference type="InterPro" id="IPR036388">
    <property type="entry name" value="WH-like_DNA-bd_sf"/>
</dbReference>